<dbReference type="InterPro" id="IPR036416">
    <property type="entry name" value="Pept_tRNA_hydro_sf"/>
</dbReference>
<comment type="similarity">
    <text evidence="6">Belongs to the PTH family.</text>
</comment>
<feature type="active site" description="Proton acceptor" evidence="6">
    <location>
        <position position="78"/>
    </location>
</feature>
<proteinExistence type="inferred from homology"/>
<comment type="catalytic activity">
    <reaction evidence="6">
        <text>an N-acyl-L-alpha-aminoacyl-tRNA + H2O = an N-acyl-L-amino acid + a tRNA + H(+)</text>
        <dbReference type="Rhea" id="RHEA:54448"/>
        <dbReference type="Rhea" id="RHEA-COMP:10123"/>
        <dbReference type="Rhea" id="RHEA-COMP:13883"/>
        <dbReference type="ChEBI" id="CHEBI:15377"/>
        <dbReference type="ChEBI" id="CHEBI:15378"/>
        <dbReference type="ChEBI" id="CHEBI:59874"/>
        <dbReference type="ChEBI" id="CHEBI:78442"/>
        <dbReference type="ChEBI" id="CHEBI:138191"/>
        <dbReference type="EC" id="3.1.1.29"/>
    </reaction>
</comment>
<dbReference type="InterPro" id="IPR001328">
    <property type="entry name" value="Pept_tRNA_hydro"/>
</dbReference>
<name>A0A9D6V566_9BACT</name>
<dbReference type="Pfam" id="PF01195">
    <property type="entry name" value="Pept_tRNA_hydro"/>
    <property type="match status" value="1"/>
</dbReference>
<dbReference type="AlphaFoldDB" id="A0A9D6V566"/>
<evidence type="ECO:0000256" key="5">
    <source>
        <dbReference type="ARBA" id="ARBA00050038"/>
    </source>
</evidence>
<dbReference type="NCBIfam" id="TIGR00447">
    <property type="entry name" value="pth"/>
    <property type="match status" value="1"/>
</dbReference>
<gene>
    <name evidence="6" type="primary">pth</name>
    <name evidence="7" type="ORF">HY912_22655</name>
</gene>
<keyword evidence="2 6" id="KW-0820">tRNA-binding</keyword>
<dbReference type="FunFam" id="3.40.50.1470:FF:000001">
    <property type="entry name" value="Peptidyl-tRNA hydrolase"/>
    <property type="match status" value="1"/>
</dbReference>
<evidence type="ECO:0000256" key="2">
    <source>
        <dbReference type="ARBA" id="ARBA00022555"/>
    </source>
</evidence>
<keyword evidence="6" id="KW-0963">Cytoplasm</keyword>
<evidence type="ECO:0000256" key="3">
    <source>
        <dbReference type="ARBA" id="ARBA00022801"/>
    </source>
</evidence>
<comment type="caution">
    <text evidence="7">The sequence shown here is derived from an EMBL/GenBank/DDBJ whole genome shotgun (WGS) entry which is preliminary data.</text>
</comment>
<sequence>MLLKLTWRTNPGSLWTQIEKGVEIMQDPEDLTAIGFCAHKKTCTRKREQLEGALSASEKHIVVVGLGNPGSAYSRHRHNLGFMVVDELARQTHGSWKKDLKNSEICRVEMEGKLVTLVKPQTFMNLSGKAVAPLMARLHSDPTNLVVVHDDMDIAFGRVRIKLGGGAGGHKGVRSIMDSLRFSDFVRVRMGVGRPPAHVPPEEFVLNAFDQEEKPNVSDLVQGGCLAVRFIAAHGVARAQNLLHSEKDESGSKALVS</sequence>
<dbReference type="Gene3D" id="3.40.50.1470">
    <property type="entry name" value="Peptidyl-tRNA hydrolase"/>
    <property type="match status" value="1"/>
</dbReference>
<protein>
    <recommendedName>
        <fullName evidence="5 6">Peptidyl-tRNA hydrolase</fullName>
        <shortName evidence="6">Pth</shortName>
        <ecNumber evidence="1 6">3.1.1.29</ecNumber>
    </recommendedName>
</protein>
<feature type="site" description="Discriminates between blocked and unblocked aminoacyl-tRNA" evidence="6">
    <location>
        <position position="68"/>
    </location>
</feature>
<dbReference type="EC" id="3.1.1.29" evidence="1 6"/>
<dbReference type="GO" id="GO:0006515">
    <property type="term" value="P:protein quality control for misfolded or incompletely synthesized proteins"/>
    <property type="evidence" value="ECO:0007669"/>
    <property type="project" value="UniProtKB-UniRule"/>
</dbReference>
<accession>A0A9D6V566</accession>
<dbReference type="GO" id="GO:0004045">
    <property type="term" value="F:peptidyl-tRNA hydrolase activity"/>
    <property type="evidence" value="ECO:0007669"/>
    <property type="project" value="UniProtKB-UniRule"/>
</dbReference>
<reference evidence="7" key="1">
    <citation type="submission" date="2020-07" db="EMBL/GenBank/DDBJ databases">
        <title>Huge and variable diversity of episymbiotic CPR bacteria and DPANN archaea in groundwater ecosystems.</title>
        <authorList>
            <person name="He C.Y."/>
            <person name="Keren R."/>
            <person name="Whittaker M."/>
            <person name="Farag I.F."/>
            <person name="Doudna J."/>
            <person name="Cate J.H.D."/>
            <person name="Banfield J.F."/>
        </authorList>
    </citation>
    <scope>NUCLEOTIDE SEQUENCE</scope>
    <source>
        <strain evidence="7">NC_groundwater_1664_Pr3_B-0.1um_52_9</strain>
    </source>
</reference>
<dbReference type="SUPFAM" id="SSF53178">
    <property type="entry name" value="Peptidyl-tRNA hydrolase-like"/>
    <property type="match status" value="1"/>
</dbReference>
<dbReference type="Proteomes" id="UP000807825">
    <property type="component" value="Unassembled WGS sequence"/>
</dbReference>
<feature type="binding site" evidence="6">
    <location>
        <position position="125"/>
    </location>
    <ligand>
        <name>tRNA</name>
        <dbReference type="ChEBI" id="CHEBI:17843"/>
    </ligand>
</feature>
<keyword evidence="3 6" id="KW-0378">Hydrolase</keyword>
<dbReference type="GO" id="GO:0005737">
    <property type="term" value="C:cytoplasm"/>
    <property type="evidence" value="ECO:0007669"/>
    <property type="project" value="UniProtKB-SubCell"/>
</dbReference>
<evidence type="ECO:0000313" key="8">
    <source>
        <dbReference type="Proteomes" id="UP000807825"/>
    </source>
</evidence>
<evidence type="ECO:0000313" key="7">
    <source>
        <dbReference type="EMBL" id="MBI5252305.1"/>
    </source>
</evidence>
<dbReference type="CDD" id="cd00462">
    <property type="entry name" value="PTH"/>
    <property type="match status" value="1"/>
</dbReference>
<evidence type="ECO:0000256" key="6">
    <source>
        <dbReference type="HAMAP-Rule" id="MF_00083"/>
    </source>
</evidence>
<feature type="binding site" evidence="6">
    <location>
        <position position="73"/>
    </location>
    <ligand>
        <name>tRNA</name>
        <dbReference type="ChEBI" id="CHEBI:17843"/>
    </ligand>
</feature>
<evidence type="ECO:0000256" key="4">
    <source>
        <dbReference type="ARBA" id="ARBA00022884"/>
    </source>
</evidence>
<feature type="binding site" evidence="6">
    <location>
        <position position="123"/>
    </location>
    <ligand>
        <name>tRNA</name>
        <dbReference type="ChEBI" id="CHEBI:17843"/>
    </ligand>
</feature>
<dbReference type="HAMAP" id="MF_00083">
    <property type="entry name" value="Pept_tRNA_hydro_bact"/>
    <property type="match status" value="1"/>
</dbReference>
<dbReference type="GO" id="GO:0000049">
    <property type="term" value="F:tRNA binding"/>
    <property type="evidence" value="ECO:0007669"/>
    <property type="project" value="UniProtKB-UniRule"/>
</dbReference>
<evidence type="ECO:0000256" key="1">
    <source>
        <dbReference type="ARBA" id="ARBA00013260"/>
    </source>
</evidence>
<comment type="caution">
    <text evidence="6">Lacks conserved residue(s) required for the propagation of feature annotation.</text>
</comment>
<dbReference type="PANTHER" id="PTHR17224">
    <property type="entry name" value="PEPTIDYL-TRNA HYDROLASE"/>
    <property type="match status" value="1"/>
</dbReference>
<organism evidence="7 8">
    <name type="scientific">Desulfomonile tiedjei</name>
    <dbReference type="NCBI Taxonomy" id="2358"/>
    <lineage>
        <taxon>Bacteria</taxon>
        <taxon>Pseudomonadati</taxon>
        <taxon>Thermodesulfobacteriota</taxon>
        <taxon>Desulfomonilia</taxon>
        <taxon>Desulfomonilales</taxon>
        <taxon>Desulfomonilaceae</taxon>
        <taxon>Desulfomonile</taxon>
    </lineage>
</organism>
<dbReference type="GO" id="GO:0072344">
    <property type="term" value="P:rescue of stalled ribosome"/>
    <property type="evidence" value="ECO:0007669"/>
    <property type="project" value="UniProtKB-UniRule"/>
</dbReference>
<dbReference type="PANTHER" id="PTHR17224:SF1">
    <property type="entry name" value="PEPTIDYL-TRNA HYDROLASE"/>
    <property type="match status" value="1"/>
</dbReference>
<comment type="function">
    <text evidence="6">Catalyzes the release of premature peptidyl moieties from peptidyl-tRNA molecules trapped in stalled 50S ribosomal subunits, and thus maintains levels of free tRNAs and 50S ribosomes.</text>
</comment>
<dbReference type="EMBL" id="JACRDE010000593">
    <property type="protein sequence ID" value="MBI5252305.1"/>
    <property type="molecule type" value="Genomic_DNA"/>
</dbReference>
<comment type="function">
    <text evidence="6">Hydrolyzes ribosome-free peptidyl-tRNAs (with 1 or more amino acids incorporated), which drop off the ribosome during protein synthesis, or as a result of ribosome stalling.</text>
</comment>
<feature type="site" description="Stabilizes the basic form of H active site to accept a proton" evidence="6">
    <location>
        <position position="150"/>
    </location>
</feature>
<keyword evidence="4 6" id="KW-0694">RNA-binding</keyword>
<comment type="subcellular location">
    <subcellularLocation>
        <location evidence="6">Cytoplasm</location>
    </subcellularLocation>
</comment>
<comment type="subunit">
    <text evidence="6">Monomer.</text>
</comment>